<feature type="region of interest" description="Disordered" evidence="1">
    <location>
        <begin position="415"/>
        <end position="434"/>
    </location>
</feature>
<comment type="caution">
    <text evidence="3">The sequence shown here is derived from an EMBL/GenBank/DDBJ whole genome shotgun (WGS) entry which is preliminary data.</text>
</comment>
<feature type="domain" description="Secretion system C-terminal sorting" evidence="2">
    <location>
        <begin position="427"/>
        <end position="502"/>
    </location>
</feature>
<evidence type="ECO:0000313" key="4">
    <source>
        <dbReference type="Proteomes" id="UP000547674"/>
    </source>
</evidence>
<accession>A0A7Y2EBE7</accession>
<dbReference type="AlphaFoldDB" id="A0A7Y2EBE7"/>
<gene>
    <name evidence="3" type="ORF">HKN21_14535</name>
</gene>
<dbReference type="Pfam" id="PF18962">
    <property type="entry name" value="Por_Secre_tail"/>
    <property type="match status" value="1"/>
</dbReference>
<protein>
    <submittedName>
        <fullName evidence="3">DUF1501 domain-containing protein</fullName>
    </submittedName>
</protein>
<evidence type="ECO:0000313" key="3">
    <source>
        <dbReference type="EMBL" id="NNF07977.1"/>
    </source>
</evidence>
<dbReference type="InterPro" id="IPR010869">
    <property type="entry name" value="DUF1501"/>
</dbReference>
<proteinExistence type="predicted"/>
<dbReference type="EMBL" id="JABDJR010000586">
    <property type="protein sequence ID" value="NNF07977.1"/>
    <property type="molecule type" value="Genomic_DNA"/>
</dbReference>
<name>A0A7Y2EBE7_UNCEI</name>
<dbReference type="PANTHER" id="PTHR43737:SF1">
    <property type="entry name" value="DUF1501 DOMAIN-CONTAINING PROTEIN"/>
    <property type="match status" value="1"/>
</dbReference>
<evidence type="ECO:0000259" key="2">
    <source>
        <dbReference type="Pfam" id="PF18962"/>
    </source>
</evidence>
<evidence type="ECO:0000256" key="1">
    <source>
        <dbReference type="SAM" id="MobiDB-lite"/>
    </source>
</evidence>
<dbReference type="NCBIfam" id="TIGR04183">
    <property type="entry name" value="Por_Secre_tail"/>
    <property type="match status" value="1"/>
</dbReference>
<reference evidence="3 4" key="1">
    <citation type="submission" date="2020-03" db="EMBL/GenBank/DDBJ databases">
        <title>Metabolic flexibility allows generalist bacteria to become dominant in a frequently disturbed ecosystem.</title>
        <authorList>
            <person name="Chen Y.-J."/>
            <person name="Leung P.M."/>
            <person name="Bay S.K."/>
            <person name="Hugenholtz P."/>
            <person name="Kessler A.J."/>
            <person name="Shelley G."/>
            <person name="Waite D.W."/>
            <person name="Cook P.L."/>
            <person name="Greening C."/>
        </authorList>
    </citation>
    <scope>NUCLEOTIDE SEQUENCE [LARGE SCALE GENOMIC DNA]</scope>
    <source>
        <strain evidence="3">SS_bin_28</strain>
    </source>
</reference>
<dbReference type="InterPro" id="IPR006311">
    <property type="entry name" value="TAT_signal"/>
</dbReference>
<sequence>MKRRDFLQTMMLATGGAMLKPMWWPHLAQAQSQLGSKILVMVVFQGGNDGINTVIPYTDGLYTANRPTLAIPQNQILTLNDDIGLHPSLSPLMSHWDAGNLAVIQGVGYPNMNLSHFRGTDIMFSGSSSETVWSSGWLARYLELLNPDFPEVLPPEPLALQQGFSARLPLSGDRGTTGVIVDDPDTFFALVNAGFTPSPDDVTTGFAGDDEFGFIRQVDVESFEYADVIENAASLGNATGNYPAVPIGNQLSTIATLIEGNLPTPIYLAAFNGFDTHANQQGNHDTLLDYFARSVDAFLQDMDRIGRKEDVVILSVSEFGRRVGENGSFGTDHGTAAPWFLIGDGVEGGLHGKQPPLDNLDPFGNLLVQEDYRSIYANLLSDWFGATSAQTSAIFEGNFSDLSLIQSLSRARPSVSPTLTQLHNPKPNPGRGTRSLSFDLAQDGLVDLSVFDVRGRRVAQIMRETRAAGSHQLSWTPNSSLSRGIYFLKLNAGGRETTQKLVLN</sequence>
<dbReference type="PANTHER" id="PTHR43737">
    <property type="entry name" value="BLL7424 PROTEIN"/>
    <property type="match status" value="1"/>
</dbReference>
<organism evidence="3 4">
    <name type="scientific">Eiseniibacteriota bacterium</name>
    <dbReference type="NCBI Taxonomy" id="2212470"/>
    <lineage>
        <taxon>Bacteria</taxon>
        <taxon>Candidatus Eiseniibacteriota</taxon>
    </lineage>
</organism>
<dbReference type="PROSITE" id="PS51318">
    <property type="entry name" value="TAT"/>
    <property type="match status" value="1"/>
</dbReference>
<dbReference type="Gene3D" id="2.60.40.4070">
    <property type="match status" value="1"/>
</dbReference>
<dbReference type="InterPro" id="IPR026444">
    <property type="entry name" value="Secre_tail"/>
</dbReference>
<dbReference type="Pfam" id="PF07394">
    <property type="entry name" value="DUF1501"/>
    <property type="match status" value="1"/>
</dbReference>
<dbReference type="Proteomes" id="UP000547674">
    <property type="component" value="Unassembled WGS sequence"/>
</dbReference>